<feature type="transmembrane region" description="Helical" evidence="2">
    <location>
        <begin position="462"/>
        <end position="482"/>
    </location>
</feature>
<feature type="region of interest" description="Disordered" evidence="1">
    <location>
        <begin position="399"/>
        <end position="421"/>
    </location>
</feature>
<feature type="compositionally biased region" description="Low complexity" evidence="1">
    <location>
        <begin position="89"/>
        <end position="107"/>
    </location>
</feature>
<keyword evidence="2" id="KW-1133">Transmembrane helix</keyword>
<feature type="region of interest" description="Disordered" evidence="1">
    <location>
        <begin position="550"/>
        <end position="572"/>
    </location>
</feature>
<feature type="region of interest" description="Disordered" evidence="1">
    <location>
        <begin position="11"/>
        <end position="205"/>
    </location>
</feature>
<evidence type="ECO:0000256" key="1">
    <source>
        <dbReference type="SAM" id="MobiDB-lite"/>
    </source>
</evidence>
<dbReference type="EMBL" id="OZ037948">
    <property type="protein sequence ID" value="CAL1709893.1"/>
    <property type="molecule type" value="Genomic_DNA"/>
</dbReference>
<organism evidence="3 4">
    <name type="scientific">Somion occarium</name>
    <dbReference type="NCBI Taxonomy" id="3059160"/>
    <lineage>
        <taxon>Eukaryota</taxon>
        <taxon>Fungi</taxon>
        <taxon>Dikarya</taxon>
        <taxon>Basidiomycota</taxon>
        <taxon>Agaricomycotina</taxon>
        <taxon>Agaricomycetes</taxon>
        <taxon>Polyporales</taxon>
        <taxon>Cerrenaceae</taxon>
        <taxon>Somion</taxon>
    </lineage>
</organism>
<keyword evidence="2" id="KW-0812">Transmembrane</keyword>
<evidence type="ECO:0000313" key="3">
    <source>
        <dbReference type="EMBL" id="CAL1709893.1"/>
    </source>
</evidence>
<keyword evidence="2" id="KW-0472">Membrane</keyword>
<keyword evidence="4" id="KW-1185">Reference proteome</keyword>
<gene>
    <name evidence="3" type="ORF">GFSPODELE1_LOCUS7553</name>
</gene>
<name>A0ABP1DPX3_9APHY</name>
<feature type="compositionally biased region" description="Low complexity" evidence="1">
    <location>
        <begin position="135"/>
        <end position="145"/>
    </location>
</feature>
<feature type="region of interest" description="Disordered" evidence="1">
    <location>
        <begin position="506"/>
        <end position="527"/>
    </location>
</feature>
<evidence type="ECO:0000256" key="2">
    <source>
        <dbReference type="SAM" id="Phobius"/>
    </source>
</evidence>
<dbReference type="Proteomes" id="UP001497453">
    <property type="component" value="Chromosome 5"/>
</dbReference>
<feature type="compositionally biased region" description="Polar residues" evidence="1">
    <location>
        <begin position="124"/>
        <end position="134"/>
    </location>
</feature>
<feature type="compositionally biased region" description="Basic residues" evidence="1">
    <location>
        <begin position="561"/>
        <end position="572"/>
    </location>
</feature>
<feature type="compositionally biased region" description="Polar residues" evidence="1">
    <location>
        <begin position="409"/>
        <end position="421"/>
    </location>
</feature>
<evidence type="ECO:0000313" key="4">
    <source>
        <dbReference type="Proteomes" id="UP001497453"/>
    </source>
</evidence>
<protein>
    <recommendedName>
        <fullName evidence="5">Serine-rich protein</fullName>
    </recommendedName>
</protein>
<proteinExistence type="predicted"/>
<accession>A0ABP1DPX3</accession>
<reference evidence="4" key="1">
    <citation type="submission" date="2024-04" db="EMBL/GenBank/DDBJ databases">
        <authorList>
            <person name="Shaw F."/>
            <person name="Minotto A."/>
        </authorList>
    </citation>
    <scope>NUCLEOTIDE SEQUENCE [LARGE SCALE GENOMIC DNA]</scope>
</reference>
<evidence type="ECO:0008006" key="5">
    <source>
        <dbReference type="Google" id="ProtNLM"/>
    </source>
</evidence>
<sequence length="612" mass="67559">MYSWLSRIFQAGPDDSDNALTIPEEGRAPAQMDLDTAQSTNGSRGLDRKPSSITLERVRSNGPSHVAWLPSPNYSGSGSLTPRPWGRQPNGSPLPSPSLSQDSPTPSRSGYFAPRTPTARRVSSESLRLQSVHLSETSDASSISSARQRKMLSPIEEQEQEQHVPTVHFPSSTRRPSLDSFPRTPDSGSHPAFLTRPLNRTTSQSSTSTLLSTISVAAPSIPPLDLRPPFPGGTLHIPPRKSHLAPPSLPTVVGSPHSHVSVIYEGKANAGQMSVSSFQTAQSDSAIMVDESDITENRLHLFDRDTERDEEEDGRFRDSLGLRETYVSTDLDTESNSSMTPTQDERYPAYPEGLYEVDLGGDSPLTRSRNISPFDDPDAHILEHHRLEQLRQIHHGDQPIQQHHRTPDIPSNASHRTFATSSSTTRVEFAIHSRWLKTAQWGAHPFTCPKGPKQRKVTSAFVLFWIGFLAPWCWLIGGWYLSRSGEMLPDKKDPYKVHWPWSKEDVHTGSGGNGNVQEKGTGGQAQANGGVGEKLKSFWHHHIASHSRETLPMSTKDIPKHSRPHLRTKHQSQKTAGYIDPWVHYCRVAAVISGTLLCVALIVALVVVSAFP</sequence>
<feature type="transmembrane region" description="Helical" evidence="2">
    <location>
        <begin position="588"/>
        <end position="611"/>
    </location>
</feature>